<dbReference type="GeneID" id="39591771"/>
<gene>
    <name evidence="13" type="ORF">EHS24_007228</name>
</gene>
<keyword evidence="5" id="KW-0653">Protein transport</keyword>
<evidence type="ECO:0000256" key="11">
    <source>
        <dbReference type="SAM" id="Phobius"/>
    </source>
</evidence>
<dbReference type="InterPro" id="IPR045095">
    <property type="entry name" value="ACDP"/>
</dbReference>
<keyword evidence="5" id="KW-0813">Transport</keyword>
<keyword evidence="2 9" id="KW-0812">Transmembrane</keyword>
<dbReference type="Gene3D" id="3.30.1460.50">
    <property type="match status" value="1"/>
</dbReference>
<accession>A0A427XXI0</accession>
<comment type="caution">
    <text evidence="13">The sequence shown here is derived from an EMBL/GenBank/DDBJ whole genome shotgun (WGS) entry which is preliminary data.</text>
</comment>
<sequence length="863" mass="92463">MPPVISRRSAALPTLVSLSKLFHLVPAALSNRHTKRGVEWAVTAASTLAEEEGGGEEEPGPERMFKLILSVGLVLLGGVFAGLTLALMGSDDLNLRVLAASSDDPRERSDATKVLRLLGRGRHWVLVVLLLGNVIVNESLPIFLDDVLGGGLAAVVASTVMIVIFGEVIPQAVCVRYGLAIGGYCAPMVHALMILFAPIAWPIAKLLDWALGHDAGHTYKKAELKSFLQFHREGEEPLRDDEIIILNGVLSLNDRHVKEIMTPIDDCLVLPADKVLDHDAVDHILISGFSRLPVHEPGQPDNFIGMLLVKRLITYNPDDNKQVSSFPLLPLPEATPDLNCFQALDYFQTGRAHLLLISETPGRRGGALGILSLEDLIEEIIGEEIIDETDRYQDNHSKRKAQRKATREIMLGIIERQRVINAFSRRPSKGEANSTSRTQSPHPTTRVPPPEGILVQLAGGTGAFSAEPTPIEAAVTADLGSTPRAVVIPPAPQTQAAEVVVTSPNGEQNVIVETAVPQPGSTQLVGADAAAAVDDTSATDPGAASDSTATPGSNTTTSADDDKDSSATPEPEPETSTAAATTTKPKQNGKRRKGKKNKGDTEVATALEPFPTAAAFERVSHAFLQRYAGRHARGPGAERTNVGWEWRIKSSMWRGEQGYLFRRDTKWSAQSATSADDQIDDVAQAMRDEAAAAAAAEVEDCDDDAAALAPSAGPRSRVEREYSVVWSPTYRVPMLCVRAWDEHGVPLGLDEIVTHVLRAGGAGAAAAARAHSGGGGGLERTDALMLPGASFPLLQQTEHPVTGDVVWSVHPCEVRGAVGEVVATEDEEEEDDDDDDDGQVGGEQLRWLEAWFMLSNSVVDLEA</sequence>
<dbReference type="InterPro" id="IPR046342">
    <property type="entry name" value="CBS_dom_sf"/>
</dbReference>
<dbReference type="Pfam" id="PF03987">
    <property type="entry name" value="Autophagy_act_C"/>
    <property type="match status" value="1"/>
</dbReference>
<dbReference type="GO" id="GO:0005737">
    <property type="term" value="C:cytoplasm"/>
    <property type="evidence" value="ECO:0007669"/>
    <property type="project" value="TreeGrafter"/>
</dbReference>
<dbReference type="GO" id="GO:0019787">
    <property type="term" value="F:ubiquitin-like protein transferase activity"/>
    <property type="evidence" value="ECO:0007669"/>
    <property type="project" value="InterPro"/>
</dbReference>
<dbReference type="GO" id="GO:0016020">
    <property type="term" value="C:membrane"/>
    <property type="evidence" value="ECO:0007669"/>
    <property type="project" value="UniProtKB-SubCell"/>
</dbReference>
<feature type="transmembrane region" description="Helical" evidence="11">
    <location>
        <begin position="181"/>
        <end position="201"/>
    </location>
</feature>
<dbReference type="OrthoDB" id="5353557at2759"/>
<dbReference type="Proteomes" id="UP000279236">
    <property type="component" value="Unassembled WGS sequence"/>
</dbReference>
<keyword evidence="8 9" id="KW-0472">Membrane</keyword>
<evidence type="ECO:0000256" key="10">
    <source>
        <dbReference type="SAM" id="MobiDB-lite"/>
    </source>
</evidence>
<feature type="compositionally biased region" description="Acidic residues" evidence="10">
    <location>
        <begin position="823"/>
        <end position="838"/>
    </location>
</feature>
<feature type="region of interest" description="Disordered" evidence="10">
    <location>
        <begin position="822"/>
        <end position="841"/>
    </location>
</feature>
<feature type="compositionally biased region" description="Low complexity" evidence="10">
    <location>
        <begin position="527"/>
        <end position="540"/>
    </location>
</feature>
<keyword evidence="4" id="KW-0833">Ubl conjugation pathway</keyword>
<evidence type="ECO:0000259" key="12">
    <source>
        <dbReference type="PROSITE" id="PS51846"/>
    </source>
</evidence>
<evidence type="ECO:0000256" key="9">
    <source>
        <dbReference type="PROSITE-ProRule" id="PRU01193"/>
    </source>
</evidence>
<feature type="domain" description="CNNM transmembrane" evidence="12">
    <location>
        <begin position="59"/>
        <end position="242"/>
    </location>
</feature>
<evidence type="ECO:0000313" key="13">
    <source>
        <dbReference type="EMBL" id="RSH83540.1"/>
    </source>
</evidence>
<dbReference type="AlphaFoldDB" id="A0A427XXI0"/>
<feature type="compositionally biased region" description="Polar residues" evidence="10">
    <location>
        <begin position="431"/>
        <end position="443"/>
    </location>
</feature>
<dbReference type="EMBL" id="RSCE01000004">
    <property type="protein sequence ID" value="RSH83540.1"/>
    <property type="molecule type" value="Genomic_DNA"/>
</dbReference>
<dbReference type="GO" id="GO:0030026">
    <property type="term" value="P:intracellular manganese ion homeostasis"/>
    <property type="evidence" value="ECO:0007669"/>
    <property type="project" value="TreeGrafter"/>
</dbReference>
<dbReference type="CDD" id="cd04590">
    <property type="entry name" value="CBS_pair_CorC_HlyC_assoc"/>
    <property type="match status" value="1"/>
</dbReference>
<evidence type="ECO:0000256" key="1">
    <source>
        <dbReference type="ARBA" id="ARBA00004141"/>
    </source>
</evidence>
<dbReference type="InterPro" id="IPR007135">
    <property type="entry name" value="Atg3/Atg10"/>
</dbReference>
<evidence type="ECO:0000256" key="4">
    <source>
        <dbReference type="ARBA" id="ARBA00022786"/>
    </source>
</evidence>
<comment type="subcellular location">
    <subcellularLocation>
        <location evidence="1">Membrane</location>
        <topology evidence="1">Multi-pass membrane protein</topology>
    </subcellularLocation>
</comment>
<keyword evidence="14" id="KW-1185">Reference proteome</keyword>
<protein>
    <recommendedName>
        <fullName evidence="12">CNNM transmembrane domain-containing protein</fullName>
    </recommendedName>
</protein>
<evidence type="ECO:0000256" key="2">
    <source>
        <dbReference type="ARBA" id="ARBA00022692"/>
    </source>
</evidence>
<feature type="transmembrane region" description="Helical" evidence="11">
    <location>
        <begin position="150"/>
        <end position="169"/>
    </location>
</feature>
<feature type="compositionally biased region" description="Low complexity" evidence="10">
    <location>
        <begin position="566"/>
        <end position="586"/>
    </location>
</feature>
<keyword evidence="3" id="KW-0677">Repeat</keyword>
<feature type="region of interest" description="Disordered" evidence="10">
    <location>
        <begin position="525"/>
        <end position="604"/>
    </location>
</feature>
<keyword evidence="6 9" id="KW-1133">Transmembrane helix</keyword>
<dbReference type="FunFam" id="3.10.580.10:FF:000006">
    <property type="entry name" value="DUF21 and CBS domain protein"/>
    <property type="match status" value="1"/>
</dbReference>
<evidence type="ECO:0000256" key="7">
    <source>
        <dbReference type="ARBA" id="ARBA00023006"/>
    </source>
</evidence>
<dbReference type="GO" id="GO:0015031">
    <property type="term" value="P:protein transport"/>
    <property type="evidence" value="ECO:0007669"/>
    <property type="project" value="UniProtKB-KW"/>
</dbReference>
<evidence type="ECO:0000256" key="6">
    <source>
        <dbReference type="ARBA" id="ARBA00022989"/>
    </source>
</evidence>
<dbReference type="SUPFAM" id="SSF54631">
    <property type="entry name" value="CBS-domain pair"/>
    <property type="match status" value="1"/>
</dbReference>
<organism evidence="13 14">
    <name type="scientific">Apiotrichum porosum</name>
    <dbReference type="NCBI Taxonomy" id="105984"/>
    <lineage>
        <taxon>Eukaryota</taxon>
        <taxon>Fungi</taxon>
        <taxon>Dikarya</taxon>
        <taxon>Basidiomycota</taxon>
        <taxon>Agaricomycotina</taxon>
        <taxon>Tremellomycetes</taxon>
        <taxon>Trichosporonales</taxon>
        <taxon>Trichosporonaceae</taxon>
        <taxon>Apiotrichum</taxon>
    </lineage>
</organism>
<evidence type="ECO:0000313" key="14">
    <source>
        <dbReference type="Proteomes" id="UP000279236"/>
    </source>
</evidence>
<proteinExistence type="predicted"/>
<dbReference type="PANTHER" id="PTHR12064:SF97">
    <property type="entry name" value="METAL TRANSPORTER CNNM-5"/>
    <property type="match status" value="1"/>
</dbReference>
<evidence type="ECO:0000256" key="8">
    <source>
        <dbReference type="ARBA" id="ARBA00023136"/>
    </source>
</evidence>
<dbReference type="Pfam" id="PF01595">
    <property type="entry name" value="CNNM"/>
    <property type="match status" value="1"/>
</dbReference>
<name>A0A427XXI0_9TREE</name>
<dbReference type="InterPro" id="IPR044751">
    <property type="entry name" value="Ion_transp-like_CBS"/>
</dbReference>
<feature type="compositionally biased region" description="Basic residues" evidence="10">
    <location>
        <begin position="587"/>
        <end position="596"/>
    </location>
</feature>
<dbReference type="STRING" id="105984.A0A427XXI0"/>
<dbReference type="GO" id="GO:0010960">
    <property type="term" value="P:magnesium ion homeostasis"/>
    <property type="evidence" value="ECO:0007669"/>
    <property type="project" value="InterPro"/>
</dbReference>
<feature type="transmembrane region" description="Helical" evidence="11">
    <location>
        <begin position="67"/>
        <end position="88"/>
    </location>
</feature>
<evidence type="ECO:0000256" key="3">
    <source>
        <dbReference type="ARBA" id="ARBA00022737"/>
    </source>
</evidence>
<keyword evidence="7" id="KW-0072">Autophagy</keyword>
<dbReference type="PANTHER" id="PTHR12064">
    <property type="entry name" value="METAL TRANSPORTER CNNM"/>
    <property type="match status" value="1"/>
</dbReference>
<dbReference type="RefSeq" id="XP_028477492.1">
    <property type="nucleotide sequence ID" value="XM_028622600.1"/>
</dbReference>
<dbReference type="GO" id="GO:0006914">
    <property type="term" value="P:autophagy"/>
    <property type="evidence" value="ECO:0007669"/>
    <property type="project" value="UniProtKB-KW"/>
</dbReference>
<dbReference type="PROSITE" id="PS51846">
    <property type="entry name" value="CNNM"/>
    <property type="match status" value="1"/>
</dbReference>
<reference evidence="13 14" key="1">
    <citation type="submission" date="2018-11" db="EMBL/GenBank/DDBJ databases">
        <title>Genome sequence of Apiotrichum porosum DSM 27194.</title>
        <authorList>
            <person name="Aliyu H."/>
            <person name="Gorte O."/>
            <person name="Ochsenreither K."/>
        </authorList>
    </citation>
    <scope>NUCLEOTIDE SEQUENCE [LARGE SCALE GENOMIC DNA]</scope>
    <source>
        <strain evidence="13 14">DSM 27194</strain>
    </source>
</reference>
<dbReference type="Gene3D" id="3.10.580.10">
    <property type="entry name" value="CBS-domain"/>
    <property type="match status" value="1"/>
</dbReference>
<evidence type="ECO:0000256" key="5">
    <source>
        <dbReference type="ARBA" id="ARBA00022927"/>
    </source>
</evidence>
<feature type="region of interest" description="Disordered" evidence="10">
    <location>
        <begin position="423"/>
        <end position="451"/>
    </location>
</feature>
<dbReference type="InterPro" id="IPR002550">
    <property type="entry name" value="CNNM"/>
</dbReference>